<dbReference type="Proteomes" id="UP000054558">
    <property type="component" value="Unassembled WGS sequence"/>
</dbReference>
<keyword evidence="1 3" id="KW-0853">WD repeat</keyword>
<dbReference type="PROSITE" id="PS50294">
    <property type="entry name" value="WD_REPEATS_REGION"/>
    <property type="match status" value="2"/>
</dbReference>
<feature type="repeat" description="WD" evidence="3">
    <location>
        <begin position="240"/>
        <end position="281"/>
    </location>
</feature>
<dbReference type="PROSITE" id="PS00678">
    <property type="entry name" value="WD_REPEATS_1"/>
    <property type="match status" value="1"/>
</dbReference>
<keyword evidence="2" id="KW-0677">Repeat</keyword>
<dbReference type="AlphaFoldDB" id="A0A0U9I678"/>
<dbReference type="InterPro" id="IPR015943">
    <property type="entry name" value="WD40/YVTN_repeat-like_dom_sf"/>
</dbReference>
<dbReference type="GO" id="GO:0016593">
    <property type="term" value="C:Cdc73/Paf1 complex"/>
    <property type="evidence" value="ECO:0000318"/>
    <property type="project" value="GO_Central"/>
</dbReference>
<name>A0A0U9I678_KLENI</name>
<evidence type="ECO:0000256" key="2">
    <source>
        <dbReference type="ARBA" id="ARBA00022737"/>
    </source>
</evidence>
<feature type="repeat" description="WD" evidence="3">
    <location>
        <begin position="197"/>
        <end position="239"/>
    </location>
</feature>
<dbReference type="PROSITE" id="PS50082">
    <property type="entry name" value="WD_REPEATS_2"/>
    <property type="match status" value="4"/>
</dbReference>
<dbReference type="InterPro" id="IPR051510">
    <property type="entry name" value="SKI8"/>
</dbReference>
<dbReference type="STRING" id="105231.A0A0U9I678"/>
<evidence type="ECO:0000256" key="3">
    <source>
        <dbReference type="PROSITE-ProRule" id="PRU00221"/>
    </source>
</evidence>
<gene>
    <name evidence="4" type="ORF">KFL_000010450</name>
</gene>
<sequence length="326" mass="34333">MKLTLLGKQENAHEDGVWSAAWAPSSADAPGGVVVTGSVDETVKLWQVGDSGLQPDRTNAGHSLGVVSVAVDPSGTLAASSSLDSIVRVFEVSTNEQKAALESPPAETWGVAFSPSGKQLAVAGGGSGTVKLWSMETFQQEGNLEIPLPAEAGSKRSQGRFVLAVAYNMDGRRIAASTMDGTIAIFDVATLKFMHTLDGHHMPVRSLAWSPTEPRILYTASDDCHSHIYDAEGKGLIAALSGHGSWVLSVSVSPDGTALVTGSSDRTVRLWDLSLRSCAQVMSDHGDQVWGVAFRPTAPGEEPSQRGGSRLVTVSDDRSIALYDFS</sequence>
<dbReference type="EMBL" id="DF236950">
    <property type="protein sequence ID" value="GAQ77596.1"/>
    <property type="molecule type" value="Genomic_DNA"/>
</dbReference>
<feature type="repeat" description="WD" evidence="3">
    <location>
        <begin position="10"/>
        <end position="48"/>
    </location>
</feature>
<accession>A0A0U9I678</accession>
<reference evidence="4 5" key="1">
    <citation type="journal article" date="2014" name="Nat. Commun.">
        <title>Klebsormidium flaccidum genome reveals primary factors for plant terrestrial adaptation.</title>
        <authorList>
            <person name="Hori K."/>
            <person name="Maruyama F."/>
            <person name="Fujisawa T."/>
            <person name="Togashi T."/>
            <person name="Yamamoto N."/>
            <person name="Seo M."/>
            <person name="Sato S."/>
            <person name="Yamada T."/>
            <person name="Mori H."/>
            <person name="Tajima N."/>
            <person name="Moriyama T."/>
            <person name="Ikeuchi M."/>
            <person name="Watanabe M."/>
            <person name="Wada H."/>
            <person name="Kobayashi K."/>
            <person name="Saito M."/>
            <person name="Masuda T."/>
            <person name="Sasaki-Sekimoto Y."/>
            <person name="Mashiguchi K."/>
            <person name="Awai K."/>
            <person name="Shimojima M."/>
            <person name="Masuda S."/>
            <person name="Iwai M."/>
            <person name="Nobusawa T."/>
            <person name="Narise T."/>
            <person name="Kondo S."/>
            <person name="Saito H."/>
            <person name="Sato R."/>
            <person name="Murakawa M."/>
            <person name="Ihara Y."/>
            <person name="Oshima-Yamada Y."/>
            <person name="Ohtaka K."/>
            <person name="Satoh M."/>
            <person name="Sonobe K."/>
            <person name="Ishii M."/>
            <person name="Ohtani R."/>
            <person name="Kanamori-Sato M."/>
            <person name="Honoki R."/>
            <person name="Miyazaki D."/>
            <person name="Mochizuki H."/>
            <person name="Umetsu J."/>
            <person name="Higashi K."/>
            <person name="Shibata D."/>
            <person name="Kamiya Y."/>
            <person name="Sato N."/>
            <person name="Nakamura Y."/>
            <person name="Tabata S."/>
            <person name="Ida S."/>
            <person name="Kurokawa K."/>
            <person name="Ohta H."/>
        </authorList>
    </citation>
    <scope>NUCLEOTIDE SEQUENCE [LARGE SCALE GENOMIC DNA]</scope>
    <source>
        <strain evidence="4 5">NIES-2285</strain>
    </source>
</reference>
<evidence type="ECO:0000313" key="4">
    <source>
        <dbReference type="EMBL" id="GAQ77596.1"/>
    </source>
</evidence>
<dbReference type="Pfam" id="PF00400">
    <property type="entry name" value="WD40"/>
    <property type="match status" value="7"/>
</dbReference>
<evidence type="ECO:0000256" key="1">
    <source>
        <dbReference type="ARBA" id="ARBA00022574"/>
    </source>
</evidence>
<dbReference type="InterPro" id="IPR020472">
    <property type="entry name" value="WD40_PAC1"/>
</dbReference>
<dbReference type="OMA" id="LDSSMCL"/>
<dbReference type="PRINTS" id="PR00320">
    <property type="entry name" value="GPROTEINBRPT"/>
</dbReference>
<dbReference type="Gene3D" id="2.130.10.10">
    <property type="entry name" value="YVTN repeat-like/Quinoprotein amine dehydrogenase"/>
    <property type="match status" value="1"/>
</dbReference>
<proteinExistence type="predicted"/>
<organism evidence="4 5">
    <name type="scientific">Klebsormidium nitens</name>
    <name type="common">Green alga</name>
    <name type="synonym">Ulothrix nitens</name>
    <dbReference type="NCBI Taxonomy" id="105231"/>
    <lineage>
        <taxon>Eukaryota</taxon>
        <taxon>Viridiplantae</taxon>
        <taxon>Streptophyta</taxon>
        <taxon>Klebsormidiophyceae</taxon>
        <taxon>Klebsormidiales</taxon>
        <taxon>Klebsormidiaceae</taxon>
        <taxon>Klebsormidium</taxon>
    </lineage>
</organism>
<dbReference type="InterPro" id="IPR019775">
    <property type="entry name" value="WD40_repeat_CS"/>
</dbReference>
<dbReference type="PANTHER" id="PTHR44090:SF1">
    <property type="entry name" value="SUPERKILLER COMPLEX PROTEIN 8"/>
    <property type="match status" value="1"/>
</dbReference>
<dbReference type="OrthoDB" id="538223at2759"/>
<protein>
    <submittedName>
        <fullName evidence="4">WD-40 repeat family protein</fullName>
    </submittedName>
</protein>
<keyword evidence="5" id="KW-1185">Reference proteome</keyword>
<dbReference type="InterPro" id="IPR001680">
    <property type="entry name" value="WD40_rpt"/>
</dbReference>
<dbReference type="CDD" id="cd00200">
    <property type="entry name" value="WD40"/>
    <property type="match status" value="1"/>
</dbReference>
<dbReference type="PANTHER" id="PTHR44090">
    <property type="entry name" value="WD REPEAT-CONTAINING PROTEIN 61"/>
    <property type="match status" value="1"/>
</dbReference>
<dbReference type="InterPro" id="IPR036322">
    <property type="entry name" value="WD40_repeat_dom_sf"/>
</dbReference>
<feature type="repeat" description="WD" evidence="3">
    <location>
        <begin position="59"/>
        <end position="100"/>
    </location>
</feature>
<evidence type="ECO:0000313" key="5">
    <source>
        <dbReference type="Proteomes" id="UP000054558"/>
    </source>
</evidence>
<dbReference type="SMART" id="SM00320">
    <property type="entry name" value="WD40"/>
    <property type="match status" value="7"/>
</dbReference>
<dbReference type="SUPFAM" id="SSF50978">
    <property type="entry name" value="WD40 repeat-like"/>
    <property type="match status" value="1"/>
</dbReference>